<gene>
    <name evidence="3" type="ORF">OHB35_48840</name>
</gene>
<accession>A0ABZ1HQK2</accession>
<proteinExistence type="inferred from homology"/>
<dbReference type="InterPro" id="IPR006015">
    <property type="entry name" value="Universal_stress_UspA"/>
</dbReference>
<evidence type="ECO:0000313" key="3">
    <source>
        <dbReference type="EMBL" id="WSD20525.1"/>
    </source>
</evidence>
<dbReference type="Proteomes" id="UP001340816">
    <property type="component" value="Chromosome"/>
</dbReference>
<name>A0ABZ1HQK2_STRPH</name>
<dbReference type="InterPro" id="IPR014729">
    <property type="entry name" value="Rossmann-like_a/b/a_fold"/>
</dbReference>
<dbReference type="SUPFAM" id="SSF52402">
    <property type="entry name" value="Adenine nucleotide alpha hydrolases-like"/>
    <property type="match status" value="2"/>
</dbReference>
<protein>
    <submittedName>
        <fullName evidence="3">Universal stress protein</fullName>
    </submittedName>
</protein>
<organism evidence="3 4">
    <name type="scientific">Streptomyces phaeochromogenes</name>
    <dbReference type="NCBI Taxonomy" id="1923"/>
    <lineage>
        <taxon>Bacteria</taxon>
        <taxon>Bacillati</taxon>
        <taxon>Actinomycetota</taxon>
        <taxon>Actinomycetes</taxon>
        <taxon>Kitasatosporales</taxon>
        <taxon>Streptomycetaceae</taxon>
        <taxon>Streptomyces</taxon>
        <taxon>Streptomyces phaeochromogenes group</taxon>
    </lineage>
</organism>
<dbReference type="Pfam" id="PF00582">
    <property type="entry name" value="Usp"/>
    <property type="match status" value="2"/>
</dbReference>
<sequence>MTTRHVTVGVDGSLIAVRALDRAADEAVLRGTALEIVYAVPDIDEAGPILASAALRARDRHPGLPVTTSAVQGGPVQALLRHGRDAALTVVGTRGLGGITGRLFGSVSLRLAAHSHTPLLVVRGDHAPARRGGVLLLGLESEADTDAAAYAFEEAERRGAGLRILRAWTYRHLTPEQPDPLPTHRLQDDLVRQARTEQAVPRFAVAGLREQHPGVGAETHAVRSGPAHALLEATRDADVVVIGAHRRPNRLGPQLGPVTHALLHRSHCPVLVVPTGQAAVTTG</sequence>
<reference evidence="3 4" key="1">
    <citation type="submission" date="2022-10" db="EMBL/GenBank/DDBJ databases">
        <title>The complete genomes of actinobacterial strains from the NBC collection.</title>
        <authorList>
            <person name="Joergensen T.S."/>
            <person name="Alvarez Arevalo M."/>
            <person name="Sterndorff E.B."/>
            <person name="Faurdal D."/>
            <person name="Vuksanovic O."/>
            <person name="Mourched A.-S."/>
            <person name="Charusanti P."/>
            <person name="Shaw S."/>
            <person name="Blin K."/>
            <person name="Weber T."/>
        </authorList>
    </citation>
    <scope>NUCLEOTIDE SEQUENCE [LARGE SCALE GENOMIC DNA]</scope>
    <source>
        <strain evidence="3 4">NBC 01752</strain>
    </source>
</reference>
<evidence type="ECO:0000256" key="1">
    <source>
        <dbReference type="ARBA" id="ARBA00008791"/>
    </source>
</evidence>
<dbReference type="RefSeq" id="WP_326762198.1">
    <property type="nucleotide sequence ID" value="NZ_CP109135.1"/>
</dbReference>
<evidence type="ECO:0000259" key="2">
    <source>
        <dbReference type="Pfam" id="PF00582"/>
    </source>
</evidence>
<dbReference type="PRINTS" id="PR01438">
    <property type="entry name" value="UNVRSLSTRESS"/>
</dbReference>
<feature type="domain" description="UspA" evidence="2">
    <location>
        <begin position="136"/>
        <end position="274"/>
    </location>
</feature>
<dbReference type="PANTHER" id="PTHR46268">
    <property type="entry name" value="STRESS RESPONSE PROTEIN NHAX"/>
    <property type="match status" value="1"/>
</dbReference>
<evidence type="ECO:0000313" key="4">
    <source>
        <dbReference type="Proteomes" id="UP001340816"/>
    </source>
</evidence>
<dbReference type="EMBL" id="CP109135">
    <property type="protein sequence ID" value="WSD20525.1"/>
    <property type="molecule type" value="Genomic_DNA"/>
</dbReference>
<dbReference type="InterPro" id="IPR006016">
    <property type="entry name" value="UspA"/>
</dbReference>
<keyword evidence="4" id="KW-1185">Reference proteome</keyword>
<feature type="domain" description="UspA" evidence="2">
    <location>
        <begin position="4"/>
        <end position="123"/>
    </location>
</feature>
<dbReference type="Gene3D" id="3.40.50.620">
    <property type="entry name" value="HUPs"/>
    <property type="match status" value="2"/>
</dbReference>
<comment type="similarity">
    <text evidence="1">Belongs to the universal stress protein A family.</text>
</comment>
<dbReference type="PANTHER" id="PTHR46268:SF6">
    <property type="entry name" value="UNIVERSAL STRESS PROTEIN UP12"/>
    <property type="match status" value="1"/>
</dbReference>